<keyword evidence="4 13" id="KW-0436">Ligase</keyword>
<evidence type="ECO:0000256" key="3">
    <source>
        <dbReference type="ARBA" id="ARBA00010871"/>
    </source>
</evidence>
<dbReference type="InterPro" id="IPR000291">
    <property type="entry name" value="D-Ala_lig_Van_CS"/>
</dbReference>
<evidence type="ECO:0000256" key="4">
    <source>
        <dbReference type="ARBA" id="ARBA00022598"/>
    </source>
</evidence>
<dbReference type="PIRSF" id="PIRSF039102">
    <property type="entry name" value="Ddl/VanB"/>
    <property type="match status" value="1"/>
</dbReference>
<dbReference type="NCBIfam" id="TIGR01205">
    <property type="entry name" value="D_ala_D_alaTIGR"/>
    <property type="match status" value="1"/>
</dbReference>
<evidence type="ECO:0000313" key="16">
    <source>
        <dbReference type="EMBL" id="KXB58571.1"/>
    </source>
</evidence>
<dbReference type="PANTHER" id="PTHR23132">
    <property type="entry name" value="D-ALANINE--D-ALANINE LIGASE"/>
    <property type="match status" value="1"/>
</dbReference>
<evidence type="ECO:0000256" key="5">
    <source>
        <dbReference type="ARBA" id="ARBA00022723"/>
    </source>
</evidence>
<evidence type="ECO:0000256" key="1">
    <source>
        <dbReference type="ARBA" id="ARBA00001936"/>
    </source>
</evidence>
<organism evidence="16 17">
    <name type="scientific">Gemelliphila asaccharolytica</name>
    <dbReference type="NCBI Taxonomy" id="502393"/>
    <lineage>
        <taxon>Bacteria</taxon>
        <taxon>Bacillati</taxon>
        <taxon>Bacillota</taxon>
        <taxon>Bacilli</taxon>
        <taxon>Bacillales</taxon>
        <taxon>Gemellaceae</taxon>
        <taxon>Gemelliphila</taxon>
    </lineage>
</organism>
<dbReference type="SUPFAM" id="SSF56059">
    <property type="entry name" value="Glutathione synthetase ATP-binding domain-like"/>
    <property type="match status" value="1"/>
</dbReference>
<feature type="domain" description="ATP-grasp" evidence="15">
    <location>
        <begin position="130"/>
        <end position="339"/>
    </location>
</feature>
<reference evidence="16 17" key="1">
    <citation type="submission" date="2016-01" db="EMBL/GenBank/DDBJ databases">
        <authorList>
            <person name="Mitreva M."/>
            <person name="Pepin K.H."/>
            <person name="Mihindukulasuriya K.A."/>
            <person name="Fulton R."/>
            <person name="Fronick C."/>
            <person name="O'Laughlin M."/>
            <person name="Miner T."/>
            <person name="Herter B."/>
            <person name="Rosa B.A."/>
            <person name="Cordes M."/>
            <person name="Tomlinson C."/>
            <person name="Wollam A."/>
            <person name="Palsikar V.B."/>
            <person name="Mardis E.R."/>
            <person name="Wilson R.K."/>
        </authorList>
    </citation>
    <scope>NUCLEOTIDE SEQUENCE [LARGE SCALE GENOMIC DNA]</scope>
    <source>
        <strain evidence="16 17">KA00071</strain>
    </source>
</reference>
<evidence type="ECO:0000256" key="14">
    <source>
        <dbReference type="PROSITE-ProRule" id="PRU00409"/>
    </source>
</evidence>
<evidence type="ECO:0000256" key="11">
    <source>
        <dbReference type="ARBA" id="ARBA00023211"/>
    </source>
</evidence>
<keyword evidence="13" id="KW-0963">Cytoplasm</keyword>
<evidence type="ECO:0000259" key="15">
    <source>
        <dbReference type="PROSITE" id="PS50975"/>
    </source>
</evidence>
<dbReference type="NCBIfam" id="NF002528">
    <property type="entry name" value="PRK01966.1-4"/>
    <property type="match status" value="1"/>
</dbReference>
<comment type="subcellular location">
    <subcellularLocation>
        <location evidence="13">Cytoplasm</location>
    </subcellularLocation>
</comment>
<dbReference type="Pfam" id="PF07478">
    <property type="entry name" value="Dala_Dala_lig_C"/>
    <property type="match status" value="1"/>
</dbReference>
<dbReference type="InterPro" id="IPR005905">
    <property type="entry name" value="D_ala_D_ala"/>
</dbReference>
<comment type="pathway">
    <text evidence="13">Cell wall biogenesis; peptidoglycan biosynthesis.</text>
</comment>
<gene>
    <name evidence="13" type="primary">ddl</name>
    <name evidence="16" type="ORF">HMPREF1871_00337</name>
</gene>
<dbReference type="InterPro" id="IPR016185">
    <property type="entry name" value="PreATP-grasp_dom_sf"/>
</dbReference>
<comment type="catalytic activity">
    <reaction evidence="13">
        <text>2 D-alanine + ATP = D-alanyl-D-alanine + ADP + phosphate + H(+)</text>
        <dbReference type="Rhea" id="RHEA:11224"/>
        <dbReference type="ChEBI" id="CHEBI:15378"/>
        <dbReference type="ChEBI" id="CHEBI:30616"/>
        <dbReference type="ChEBI" id="CHEBI:43474"/>
        <dbReference type="ChEBI" id="CHEBI:57416"/>
        <dbReference type="ChEBI" id="CHEBI:57822"/>
        <dbReference type="ChEBI" id="CHEBI:456216"/>
        <dbReference type="EC" id="6.3.2.4"/>
    </reaction>
</comment>
<dbReference type="Gene3D" id="3.40.50.20">
    <property type="match status" value="1"/>
</dbReference>
<dbReference type="NCBIfam" id="NF002526">
    <property type="entry name" value="PRK01966.1-2"/>
    <property type="match status" value="1"/>
</dbReference>
<name>A0ABR5TMM2_9BACL</name>
<evidence type="ECO:0000256" key="6">
    <source>
        <dbReference type="ARBA" id="ARBA00022741"/>
    </source>
</evidence>
<dbReference type="PANTHER" id="PTHR23132:SF25">
    <property type="entry name" value="D-ALANINE--D-ALANINE LIGASE A"/>
    <property type="match status" value="1"/>
</dbReference>
<comment type="function">
    <text evidence="13">Cell wall formation.</text>
</comment>
<dbReference type="Gene3D" id="3.30.470.20">
    <property type="entry name" value="ATP-grasp fold, B domain"/>
    <property type="match status" value="1"/>
</dbReference>
<dbReference type="HAMAP" id="MF_00047">
    <property type="entry name" value="Dala_Dala_lig"/>
    <property type="match status" value="1"/>
</dbReference>
<keyword evidence="6 14" id="KW-0547">Nucleotide-binding</keyword>
<evidence type="ECO:0000256" key="2">
    <source>
        <dbReference type="ARBA" id="ARBA00001946"/>
    </source>
</evidence>
<dbReference type="Pfam" id="PF01820">
    <property type="entry name" value="Dala_Dala_lig_N"/>
    <property type="match status" value="1"/>
</dbReference>
<keyword evidence="7 14" id="KW-0067">ATP-binding</keyword>
<proteinExistence type="inferred from homology"/>
<evidence type="ECO:0000256" key="8">
    <source>
        <dbReference type="ARBA" id="ARBA00022842"/>
    </source>
</evidence>
<dbReference type="PROSITE" id="PS00844">
    <property type="entry name" value="DALA_DALA_LIGASE_2"/>
    <property type="match status" value="1"/>
</dbReference>
<comment type="cofactor">
    <cofactor evidence="2">
        <name>Mg(2+)</name>
        <dbReference type="ChEBI" id="CHEBI:18420"/>
    </cofactor>
</comment>
<keyword evidence="9 13" id="KW-0133">Cell shape</keyword>
<dbReference type="PROSITE" id="PS00843">
    <property type="entry name" value="DALA_DALA_LIGASE_1"/>
    <property type="match status" value="1"/>
</dbReference>
<accession>A0ABR5TMM2</accession>
<comment type="cofactor">
    <cofactor evidence="1">
        <name>Mn(2+)</name>
        <dbReference type="ChEBI" id="CHEBI:29035"/>
    </cofactor>
</comment>
<dbReference type="SUPFAM" id="SSF52440">
    <property type="entry name" value="PreATP-grasp domain"/>
    <property type="match status" value="1"/>
</dbReference>
<dbReference type="InterPro" id="IPR011127">
    <property type="entry name" value="Dala_Dala_lig_N"/>
</dbReference>
<keyword evidence="5" id="KW-0479">Metal-binding</keyword>
<protein>
    <recommendedName>
        <fullName evidence="13">D-alanine--D-alanine ligase</fullName>
        <ecNumber evidence="13">6.3.2.4</ecNumber>
    </recommendedName>
    <alternativeName>
        <fullName evidence="13">D-Ala-D-Ala ligase</fullName>
    </alternativeName>
    <alternativeName>
        <fullName evidence="13">D-alanylalanine synthetase</fullName>
    </alternativeName>
</protein>
<comment type="similarity">
    <text evidence="3 13">Belongs to the D-alanine--D-alanine ligase family.</text>
</comment>
<evidence type="ECO:0000256" key="12">
    <source>
        <dbReference type="ARBA" id="ARBA00023316"/>
    </source>
</evidence>
<evidence type="ECO:0000256" key="9">
    <source>
        <dbReference type="ARBA" id="ARBA00022960"/>
    </source>
</evidence>
<keyword evidence="12 13" id="KW-0961">Cell wall biogenesis/degradation</keyword>
<dbReference type="Gene3D" id="3.30.1490.20">
    <property type="entry name" value="ATP-grasp fold, A domain"/>
    <property type="match status" value="1"/>
</dbReference>
<evidence type="ECO:0000313" key="17">
    <source>
        <dbReference type="Proteomes" id="UP000070467"/>
    </source>
</evidence>
<comment type="caution">
    <text evidence="16">The sequence shown here is derived from an EMBL/GenBank/DDBJ whole genome shotgun (WGS) entry which is preliminary data.</text>
</comment>
<sequence>MKESIAIIYGGKSAEHEVSLLTAKSIINAINKNKYRVFPIFISNKGEWARGEEIVKDIKNESQLIYSDYNKNISELLYINDKKMDLVFPVLHGPNGEDGTIQGLLEIMNIPYVGNKVLSSATGMDKSIMKKLFSIAKLPQLPYYDFLNNEWINNKENIITVLQKRIGFPMFIKPANMGSSVGITKAHNDIELIEGINLAFKYDRKVVIEKGLSAIKEIEVAVLGTAKNSDATYPGEIINISSTEFYDYKTKYTNGKSKMEIPANIDNNLYEKFMDMAKIAFDSIDANGLARVDFFLTEKNEIYINEINTMPGFTPFSMYPLLWKNMGLSYSNLIEKLIKLAKITFDEKNNLL</sequence>
<evidence type="ECO:0000256" key="7">
    <source>
        <dbReference type="ARBA" id="ARBA00022840"/>
    </source>
</evidence>
<dbReference type="Proteomes" id="UP000070467">
    <property type="component" value="Unassembled WGS sequence"/>
</dbReference>
<keyword evidence="11" id="KW-0464">Manganese</keyword>
<dbReference type="InterPro" id="IPR013815">
    <property type="entry name" value="ATP_grasp_subdomain_1"/>
</dbReference>
<evidence type="ECO:0000256" key="13">
    <source>
        <dbReference type="HAMAP-Rule" id="MF_00047"/>
    </source>
</evidence>
<dbReference type="PROSITE" id="PS50975">
    <property type="entry name" value="ATP_GRASP"/>
    <property type="match status" value="1"/>
</dbReference>
<dbReference type="InterPro" id="IPR011095">
    <property type="entry name" value="Dala_Dala_lig_C"/>
</dbReference>
<dbReference type="InterPro" id="IPR011761">
    <property type="entry name" value="ATP-grasp"/>
</dbReference>
<keyword evidence="8" id="KW-0460">Magnesium</keyword>
<dbReference type="GO" id="GO:0016874">
    <property type="term" value="F:ligase activity"/>
    <property type="evidence" value="ECO:0007669"/>
    <property type="project" value="UniProtKB-KW"/>
</dbReference>
<keyword evidence="10 13" id="KW-0573">Peptidoglycan synthesis</keyword>
<keyword evidence="17" id="KW-1185">Reference proteome</keyword>
<evidence type="ECO:0000256" key="10">
    <source>
        <dbReference type="ARBA" id="ARBA00022984"/>
    </source>
</evidence>
<dbReference type="EC" id="6.3.2.4" evidence="13"/>
<dbReference type="EMBL" id="LSDB01000008">
    <property type="protein sequence ID" value="KXB58571.1"/>
    <property type="molecule type" value="Genomic_DNA"/>
</dbReference>